<evidence type="ECO:0000313" key="1">
    <source>
        <dbReference type="EMBL" id="TWH19901.1"/>
    </source>
</evidence>
<organism evidence="1 2">
    <name type="scientific">Prauserella rugosa</name>
    <dbReference type="NCBI Taxonomy" id="43354"/>
    <lineage>
        <taxon>Bacteria</taxon>
        <taxon>Bacillati</taxon>
        <taxon>Actinomycetota</taxon>
        <taxon>Actinomycetes</taxon>
        <taxon>Pseudonocardiales</taxon>
        <taxon>Pseudonocardiaceae</taxon>
        <taxon>Prauserella</taxon>
    </lineage>
</organism>
<accession>A0A660CFZ2</accession>
<reference evidence="1 2" key="1">
    <citation type="submission" date="2019-07" db="EMBL/GenBank/DDBJ databases">
        <title>R&amp;d 2014.</title>
        <authorList>
            <person name="Klenk H.-P."/>
        </authorList>
    </citation>
    <scope>NUCLEOTIDE SEQUENCE [LARGE SCALE GENOMIC DNA]</scope>
    <source>
        <strain evidence="1 2">DSM 43194</strain>
    </source>
</reference>
<dbReference type="Proteomes" id="UP000317303">
    <property type="component" value="Unassembled WGS sequence"/>
</dbReference>
<dbReference type="RefSeq" id="WP_030533509.1">
    <property type="nucleotide sequence ID" value="NZ_JOIJ01000015.1"/>
</dbReference>
<gene>
    <name evidence="1" type="ORF">JD82_01738</name>
</gene>
<dbReference type="EMBL" id="VLJV01000001">
    <property type="protein sequence ID" value="TWH19901.1"/>
    <property type="molecule type" value="Genomic_DNA"/>
</dbReference>
<protein>
    <submittedName>
        <fullName evidence="1">Uncharacterized protein</fullName>
    </submittedName>
</protein>
<evidence type="ECO:0000313" key="2">
    <source>
        <dbReference type="Proteomes" id="UP000317303"/>
    </source>
</evidence>
<sequence length="196" mass="21349">MTRRALILAGTGMLRRVARELAVDGWRVVLPSRRYAPIPVGDPQLRSVRWTAGNRHTSVGSGKATWVQAHWDEPAELARKAGHVLDGPADLLVAWLHAAYRGAVLEAVEPLLSDTAPVVEVSAVPEHGDVIEPPDPFYRDRATQQVLLGTTSDIAFGRPLGHEEIERGVLDGVRRALDGRPTSVHQLGERRPVPGP</sequence>
<dbReference type="AlphaFoldDB" id="A0A660CFZ2"/>
<proteinExistence type="predicted"/>
<name>A0A660CFZ2_9PSEU</name>
<comment type="caution">
    <text evidence="1">The sequence shown here is derived from an EMBL/GenBank/DDBJ whole genome shotgun (WGS) entry which is preliminary data.</text>
</comment>
<keyword evidence="2" id="KW-1185">Reference proteome</keyword>